<keyword evidence="9 15" id="KW-1133">Transmembrane helix</keyword>
<dbReference type="InterPro" id="IPR003593">
    <property type="entry name" value="AAA+_ATPase"/>
</dbReference>
<evidence type="ECO:0000256" key="3">
    <source>
        <dbReference type="ARBA" id="ARBA00005562"/>
    </source>
</evidence>
<evidence type="ECO:0000256" key="2">
    <source>
        <dbReference type="ARBA" id="ARBA00004141"/>
    </source>
</evidence>
<dbReference type="GO" id="GO:0140359">
    <property type="term" value="F:ABC-type transporter activity"/>
    <property type="evidence" value="ECO:0007669"/>
    <property type="project" value="InterPro"/>
</dbReference>
<feature type="transmembrane region" description="Helical" evidence="15">
    <location>
        <begin position="522"/>
        <end position="546"/>
    </location>
</feature>
<proteinExistence type="inferred from homology"/>
<feature type="transmembrane region" description="Helical" evidence="15">
    <location>
        <begin position="644"/>
        <end position="664"/>
    </location>
</feature>
<dbReference type="InterPro" id="IPR027417">
    <property type="entry name" value="P-loop_NTPase"/>
</dbReference>
<keyword evidence="12 13" id="KW-0539">Nucleus</keyword>
<dbReference type="GO" id="GO:0016887">
    <property type="term" value="F:ATP hydrolysis activity"/>
    <property type="evidence" value="ECO:0007669"/>
    <property type="project" value="InterPro"/>
</dbReference>
<protein>
    <recommendedName>
        <fullName evidence="20">ABC transporter domain-containing protein</fullName>
    </recommendedName>
</protein>
<feature type="domain" description="ETS" evidence="16">
    <location>
        <begin position="847"/>
        <end position="927"/>
    </location>
</feature>
<evidence type="ECO:0008006" key="20">
    <source>
        <dbReference type="Google" id="ProtNLM"/>
    </source>
</evidence>
<evidence type="ECO:0000256" key="4">
    <source>
        <dbReference type="ARBA" id="ARBA00005814"/>
    </source>
</evidence>
<dbReference type="PANTHER" id="PTHR48041">
    <property type="entry name" value="ABC TRANSPORTER G FAMILY MEMBER 28"/>
    <property type="match status" value="1"/>
</dbReference>
<reference evidence="18" key="1">
    <citation type="submission" date="2023-06" db="EMBL/GenBank/DDBJ databases">
        <title>Genomic analysis of the entomopathogenic nematode Steinernema hermaphroditum.</title>
        <authorList>
            <person name="Schwarz E.M."/>
            <person name="Heppert J.K."/>
            <person name="Baniya A."/>
            <person name="Schwartz H.T."/>
            <person name="Tan C.-H."/>
            <person name="Antoshechkin I."/>
            <person name="Sternberg P.W."/>
            <person name="Goodrich-Blair H."/>
            <person name="Dillman A.R."/>
        </authorList>
    </citation>
    <scope>NUCLEOTIDE SEQUENCE</scope>
    <source>
        <strain evidence="18">PS9179</strain>
        <tissue evidence="18">Whole animal</tissue>
    </source>
</reference>
<evidence type="ECO:0000259" key="17">
    <source>
        <dbReference type="PROSITE" id="PS50893"/>
    </source>
</evidence>
<comment type="caution">
    <text evidence="18">The sequence shown here is derived from an EMBL/GenBank/DDBJ whole genome shotgun (WGS) entry which is preliminary data.</text>
</comment>
<sequence length="976" mass="109618">MANRGESIPILVDYEMEPCSTESSIISFRSRKNSQSTVVPSTTLTWSDICVRPSLKSKQKSQVESGLDYLQRSISHEEGKKVKIPPRRGFILKDVFGIAEPGEILALMGASGAGKTTLLNVLTMRNLADLEVSGSIQINGRPISRTRLRQISAYCQQDEMFIPTLTVKEHLSFMAALKMGKTHSSKEQKRRVQAALNDLELDKCKDTVIGNPLYEKSLSGGERKRLSFASEILTSPPILFCDEPTSGLDSFMAKQVVQILKRLAHRKRMTIIFTIHQPASQVYSVFDKLCLMAEGRVVFTGPTSLAETLFDEWGFPLPMNFNPADHYISTLAIKYSNEGLCRSRVNKLCDNFLACSRGKEVLELCDGGTDDRRSTVSSYYGAEDRTGYKATYPQQLSVLLRRSFKGITREPELFKFRLIETLLVGLIIGSVYFQTPVNQSTITNINGLLYTSVTNMNFMYQFEAVNFFCLELPIFMREHHSGLYRVDAYFLAKNLAELPQYLIFPFSFCTLVYWMSGLDKSLGAYAIYSLIGVLVANIGVSFSYFISCVFGSVRLSMALLPMFVVPLTTFGGFYVNTDTIPVYFLPLRYISYFNYAFETMTINEWSRVDHIGGCRANSTGHCYENGEDVIASLSYNESNLPRNLFVMVAMIVILRTLAFSALYIQDADAPPSGYGHRRRASERAAGTISAGQIRQEERRRKEVPMDSKTATTTPSPSQGANHLFNPVKPEQPPPFGPFTFGAFHNGMGGFPQQRGAVYDASSGQKQLQDSQNGMNLSLHSFAQGSSGGANASNGNQIKEEAMNLNSMNFNYSTLRLPTYNSSFGQPDPYQILGPTSLRLANAGSGQIQLWQFLLELLSDSSNANLITWEGTQGEFKLVDPDDVARKWGERKSKPNMNYDKMSRALRYYYDKNIMCKVHGKRYAYKFDFQGIIQALQPQNPATSADLFGQAQQGWNYRSLMYPPNFQVPYYTKFRDW</sequence>
<keyword evidence="19" id="KW-1185">Reference proteome</keyword>
<dbReference type="PROSITE" id="PS00345">
    <property type="entry name" value="ETS_DOMAIN_1"/>
    <property type="match status" value="1"/>
</dbReference>
<evidence type="ECO:0000256" key="12">
    <source>
        <dbReference type="ARBA" id="ARBA00023242"/>
    </source>
</evidence>
<comment type="similarity">
    <text evidence="3 13">Belongs to the ETS family.</text>
</comment>
<dbReference type="Pfam" id="PF00005">
    <property type="entry name" value="ABC_tran"/>
    <property type="match status" value="1"/>
</dbReference>
<comment type="similarity">
    <text evidence="4">Belongs to the ABC transporter superfamily. ABCG family. Eye pigment precursor importer (TC 3.A.1.204) subfamily.</text>
</comment>
<dbReference type="GO" id="GO:0003700">
    <property type="term" value="F:DNA-binding transcription factor activity"/>
    <property type="evidence" value="ECO:0007669"/>
    <property type="project" value="InterPro"/>
</dbReference>
<dbReference type="InterPro" id="IPR013525">
    <property type="entry name" value="ABC2_TM"/>
</dbReference>
<dbReference type="GO" id="GO:0043565">
    <property type="term" value="F:sequence-specific DNA binding"/>
    <property type="evidence" value="ECO:0007669"/>
    <property type="project" value="InterPro"/>
</dbReference>
<accession>A0AA39I6B9</accession>
<dbReference type="PROSITE" id="PS00211">
    <property type="entry name" value="ABC_TRANSPORTER_1"/>
    <property type="match status" value="1"/>
</dbReference>
<evidence type="ECO:0000313" key="19">
    <source>
        <dbReference type="Proteomes" id="UP001175271"/>
    </source>
</evidence>
<dbReference type="Pfam" id="PF01061">
    <property type="entry name" value="ABC2_membrane"/>
    <property type="match status" value="1"/>
</dbReference>
<feature type="transmembrane region" description="Helical" evidence="15">
    <location>
        <begin position="498"/>
        <end position="516"/>
    </location>
</feature>
<dbReference type="GO" id="GO:0005524">
    <property type="term" value="F:ATP binding"/>
    <property type="evidence" value="ECO:0007669"/>
    <property type="project" value="UniProtKB-KW"/>
</dbReference>
<dbReference type="PANTHER" id="PTHR48041:SF139">
    <property type="entry name" value="PROTEIN SCARLET"/>
    <property type="match status" value="1"/>
</dbReference>
<dbReference type="SUPFAM" id="SSF46785">
    <property type="entry name" value="Winged helix' DNA-binding domain"/>
    <property type="match status" value="1"/>
</dbReference>
<evidence type="ECO:0000256" key="9">
    <source>
        <dbReference type="ARBA" id="ARBA00022989"/>
    </source>
</evidence>
<keyword evidence="5" id="KW-0813">Transport</keyword>
<dbReference type="Gene3D" id="1.10.10.10">
    <property type="entry name" value="Winged helix-like DNA-binding domain superfamily/Winged helix DNA-binding domain"/>
    <property type="match status" value="1"/>
</dbReference>
<organism evidence="18 19">
    <name type="scientific">Steinernema hermaphroditum</name>
    <dbReference type="NCBI Taxonomy" id="289476"/>
    <lineage>
        <taxon>Eukaryota</taxon>
        <taxon>Metazoa</taxon>
        <taxon>Ecdysozoa</taxon>
        <taxon>Nematoda</taxon>
        <taxon>Chromadorea</taxon>
        <taxon>Rhabditida</taxon>
        <taxon>Tylenchina</taxon>
        <taxon>Panagrolaimomorpha</taxon>
        <taxon>Strongyloidoidea</taxon>
        <taxon>Steinernematidae</taxon>
        <taxon>Steinernema</taxon>
    </lineage>
</organism>
<evidence type="ECO:0000256" key="7">
    <source>
        <dbReference type="ARBA" id="ARBA00022741"/>
    </source>
</evidence>
<dbReference type="SMART" id="SM00413">
    <property type="entry name" value="ETS"/>
    <property type="match status" value="1"/>
</dbReference>
<gene>
    <name evidence="18" type="ORF">QR680_013685</name>
</gene>
<dbReference type="PRINTS" id="PR00454">
    <property type="entry name" value="ETSDOMAIN"/>
</dbReference>
<evidence type="ECO:0000256" key="1">
    <source>
        <dbReference type="ARBA" id="ARBA00004123"/>
    </source>
</evidence>
<dbReference type="InterPro" id="IPR017871">
    <property type="entry name" value="ABC_transporter-like_CS"/>
</dbReference>
<keyword evidence="10 13" id="KW-0238">DNA-binding</keyword>
<evidence type="ECO:0000256" key="14">
    <source>
        <dbReference type="SAM" id="MobiDB-lite"/>
    </source>
</evidence>
<dbReference type="InterPro" id="IPR000418">
    <property type="entry name" value="Ets_dom"/>
</dbReference>
<dbReference type="Gene3D" id="3.40.50.300">
    <property type="entry name" value="P-loop containing nucleotide triphosphate hydrolases"/>
    <property type="match status" value="1"/>
</dbReference>
<keyword evidence="7" id="KW-0547">Nucleotide-binding</keyword>
<dbReference type="InterPro" id="IPR036388">
    <property type="entry name" value="WH-like_DNA-bd_sf"/>
</dbReference>
<dbReference type="Proteomes" id="UP001175271">
    <property type="component" value="Unassembled WGS sequence"/>
</dbReference>
<dbReference type="AlphaFoldDB" id="A0AA39I6B9"/>
<dbReference type="PROSITE" id="PS50893">
    <property type="entry name" value="ABC_TRANSPORTER_2"/>
    <property type="match status" value="1"/>
</dbReference>
<feature type="domain" description="ABC transporter" evidence="17">
    <location>
        <begin position="74"/>
        <end position="319"/>
    </location>
</feature>
<dbReference type="CDD" id="cd03213">
    <property type="entry name" value="ABCG_EPDR"/>
    <property type="match status" value="1"/>
</dbReference>
<dbReference type="FunFam" id="1.10.10.10:FF:000039">
    <property type="entry name" value="Friend leukemia integration 1 transcription factor"/>
    <property type="match status" value="1"/>
</dbReference>
<dbReference type="EMBL" id="JAUCMV010000002">
    <property type="protein sequence ID" value="KAK0418641.1"/>
    <property type="molecule type" value="Genomic_DNA"/>
</dbReference>
<dbReference type="PROSITE" id="PS50061">
    <property type="entry name" value="ETS_DOMAIN_3"/>
    <property type="match status" value="1"/>
</dbReference>
<evidence type="ECO:0000256" key="15">
    <source>
        <dbReference type="SAM" id="Phobius"/>
    </source>
</evidence>
<evidence type="ECO:0000256" key="5">
    <source>
        <dbReference type="ARBA" id="ARBA00022448"/>
    </source>
</evidence>
<feature type="region of interest" description="Disordered" evidence="14">
    <location>
        <begin position="670"/>
        <end position="723"/>
    </location>
</feature>
<dbReference type="SMART" id="SM00382">
    <property type="entry name" value="AAA"/>
    <property type="match status" value="1"/>
</dbReference>
<name>A0AA39I6B9_9BILA</name>
<feature type="compositionally biased region" description="Polar residues" evidence="14">
    <location>
        <begin position="708"/>
        <end position="720"/>
    </location>
</feature>
<dbReference type="Pfam" id="PF19055">
    <property type="entry name" value="ABC2_membrane_7"/>
    <property type="match status" value="1"/>
</dbReference>
<dbReference type="InterPro" id="IPR050352">
    <property type="entry name" value="ABCG_transporters"/>
</dbReference>
<dbReference type="InterPro" id="IPR036390">
    <property type="entry name" value="WH_DNA-bd_sf"/>
</dbReference>
<keyword evidence="8" id="KW-0067">ATP-binding</keyword>
<feature type="transmembrane region" description="Helical" evidence="15">
    <location>
        <begin position="558"/>
        <end position="575"/>
    </location>
</feature>
<evidence type="ECO:0000256" key="10">
    <source>
        <dbReference type="ARBA" id="ARBA00023125"/>
    </source>
</evidence>
<feature type="compositionally biased region" description="Basic and acidic residues" evidence="14">
    <location>
        <begin position="694"/>
        <end position="705"/>
    </location>
</feature>
<evidence type="ECO:0000256" key="13">
    <source>
        <dbReference type="RuleBase" id="RU004019"/>
    </source>
</evidence>
<dbReference type="SUPFAM" id="SSF52540">
    <property type="entry name" value="P-loop containing nucleoside triphosphate hydrolases"/>
    <property type="match status" value="1"/>
</dbReference>
<dbReference type="InterPro" id="IPR043926">
    <property type="entry name" value="ABCG_dom"/>
</dbReference>
<dbReference type="GO" id="GO:0005634">
    <property type="term" value="C:nucleus"/>
    <property type="evidence" value="ECO:0007669"/>
    <property type="project" value="UniProtKB-SubCell"/>
</dbReference>
<evidence type="ECO:0000256" key="6">
    <source>
        <dbReference type="ARBA" id="ARBA00022692"/>
    </source>
</evidence>
<evidence type="ECO:0000259" key="16">
    <source>
        <dbReference type="PROSITE" id="PS50061"/>
    </source>
</evidence>
<comment type="subcellular location">
    <subcellularLocation>
        <location evidence="2">Membrane</location>
        <topology evidence="2">Multi-pass membrane protein</topology>
    </subcellularLocation>
    <subcellularLocation>
        <location evidence="1 13">Nucleus</location>
    </subcellularLocation>
</comment>
<keyword evidence="11 15" id="KW-0472">Membrane</keyword>
<dbReference type="Pfam" id="PF00178">
    <property type="entry name" value="Ets"/>
    <property type="match status" value="1"/>
</dbReference>
<evidence type="ECO:0000256" key="11">
    <source>
        <dbReference type="ARBA" id="ARBA00023136"/>
    </source>
</evidence>
<evidence type="ECO:0000313" key="18">
    <source>
        <dbReference type="EMBL" id="KAK0418641.1"/>
    </source>
</evidence>
<evidence type="ECO:0000256" key="8">
    <source>
        <dbReference type="ARBA" id="ARBA00022840"/>
    </source>
</evidence>
<dbReference type="GO" id="GO:0005886">
    <property type="term" value="C:plasma membrane"/>
    <property type="evidence" value="ECO:0007669"/>
    <property type="project" value="TreeGrafter"/>
</dbReference>
<dbReference type="InterPro" id="IPR003439">
    <property type="entry name" value="ABC_transporter-like_ATP-bd"/>
</dbReference>
<dbReference type="PROSITE" id="PS00346">
    <property type="entry name" value="ETS_DOMAIN_2"/>
    <property type="match status" value="1"/>
</dbReference>
<keyword evidence="6 15" id="KW-0812">Transmembrane</keyword>